<dbReference type="OrthoDB" id="5428863at2759"/>
<protein>
    <recommendedName>
        <fullName evidence="1">Heterokaryon incompatibility domain-containing protein</fullName>
    </recommendedName>
</protein>
<dbReference type="PANTHER" id="PTHR33112">
    <property type="entry name" value="DOMAIN PROTEIN, PUTATIVE-RELATED"/>
    <property type="match status" value="1"/>
</dbReference>
<dbReference type="Proteomes" id="UP000325902">
    <property type="component" value="Unassembled WGS sequence"/>
</dbReference>
<dbReference type="Pfam" id="PF06985">
    <property type="entry name" value="HET"/>
    <property type="match status" value="1"/>
</dbReference>
<feature type="domain" description="Heterokaryon incompatibility" evidence="1">
    <location>
        <begin position="3"/>
        <end position="140"/>
    </location>
</feature>
<evidence type="ECO:0000313" key="3">
    <source>
        <dbReference type="Proteomes" id="UP000325902"/>
    </source>
</evidence>
<sequence>MKFAALSYTWGSDTGPTLAEGETLPAALPRTVDDAIQLIKRLGLPDLRYLWADRYCIDQHRLDEKHDQIQQMHKIFSNADLTIIAAHGDNVDSGLPGIGATPRAPQSFIATADGALVFVEANMKSITQSPWMTRGWTFQEACFSRRRLFFTSEQVVFECADMTAQEVLRIPLRHGAGCTLKPLFGVHLSNVMGEQRRPFPYYVEEYSRRVLRYDSDALNAFSGILHALEQCEPRLHHLWAIQINNGRCMSLLWDMQHDFDMSQRRWDYPSWSWLGWKGPVTFSRLKVDTAPDVAIWVERLDGILRPIASISDAEHVTQNPGEYSRYIHIEACAFDVKVCLLGDVVALERETSDGTSSRAVIQRGNSSLLKSQLVGESLQAILLNRHELSDGIRNVATLLLVKQNKNGTASSRVGVCEVKWYPFGYFAEKSGRVKMTRLG</sequence>
<name>A0A5N5DPJ1_9PEZI</name>
<dbReference type="AlphaFoldDB" id="A0A5N5DPJ1"/>
<accession>A0A5N5DPJ1</accession>
<dbReference type="InterPro" id="IPR010730">
    <property type="entry name" value="HET"/>
</dbReference>
<evidence type="ECO:0000313" key="2">
    <source>
        <dbReference type="EMBL" id="KAB2579868.1"/>
    </source>
</evidence>
<reference evidence="2 3" key="1">
    <citation type="journal article" date="2019" name="Sci. Rep.">
        <title>A multi-omics analysis of the grapevine pathogen Lasiodiplodia theobromae reveals that temperature affects the expression of virulence- and pathogenicity-related genes.</title>
        <authorList>
            <person name="Felix C."/>
            <person name="Meneses R."/>
            <person name="Goncalves M.F.M."/>
            <person name="Tilleman L."/>
            <person name="Duarte A.S."/>
            <person name="Jorrin-Novo J.V."/>
            <person name="Van de Peer Y."/>
            <person name="Deforce D."/>
            <person name="Van Nieuwerburgh F."/>
            <person name="Esteves A.C."/>
            <person name="Alves A."/>
        </authorList>
    </citation>
    <scope>NUCLEOTIDE SEQUENCE [LARGE SCALE GENOMIC DNA]</scope>
    <source>
        <strain evidence="2 3">LA-SOL3</strain>
    </source>
</reference>
<evidence type="ECO:0000259" key="1">
    <source>
        <dbReference type="Pfam" id="PF06985"/>
    </source>
</evidence>
<organism evidence="2 3">
    <name type="scientific">Lasiodiplodia theobromae</name>
    <dbReference type="NCBI Taxonomy" id="45133"/>
    <lineage>
        <taxon>Eukaryota</taxon>
        <taxon>Fungi</taxon>
        <taxon>Dikarya</taxon>
        <taxon>Ascomycota</taxon>
        <taxon>Pezizomycotina</taxon>
        <taxon>Dothideomycetes</taxon>
        <taxon>Dothideomycetes incertae sedis</taxon>
        <taxon>Botryosphaeriales</taxon>
        <taxon>Botryosphaeriaceae</taxon>
        <taxon>Lasiodiplodia</taxon>
    </lineage>
</organism>
<dbReference type="EMBL" id="VCHE01000005">
    <property type="protein sequence ID" value="KAB2579868.1"/>
    <property type="molecule type" value="Genomic_DNA"/>
</dbReference>
<dbReference type="PANTHER" id="PTHR33112:SF1">
    <property type="entry name" value="HETEROKARYON INCOMPATIBILITY DOMAIN-CONTAINING PROTEIN"/>
    <property type="match status" value="1"/>
</dbReference>
<proteinExistence type="predicted"/>
<comment type="caution">
    <text evidence="2">The sequence shown here is derived from an EMBL/GenBank/DDBJ whole genome shotgun (WGS) entry which is preliminary data.</text>
</comment>
<keyword evidence="3" id="KW-1185">Reference proteome</keyword>
<gene>
    <name evidence="2" type="ORF">DBV05_g1535</name>
</gene>